<protein>
    <submittedName>
        <fullName evidence="4">Predicted metal-dependent peptidase</fullName>
    </submittedName>
    <submittedName>
        <fullName evidence="5">Putative metallopeptidase domain/VWA-like domain (DUF2201)</fullName>
    </submittedName>
</protein>
<reference evidence="5 6" key="1">
    <citation type="submission" date="2015-09" db="EMBL/GenBank/DDBJ databases">
        <title>Identification and resolution of microdiversity through metagenomic sequencing of parallel consortia.</title>
        <authorList>
            <person name="Nelson W.C."/>
            <person name="Romine M.F."/>
            <person name="Lindemann S.R."/>
        </authorList>
    </citation>
    <scope>NUCLEOTIDE SEQUENCE [LARGE SCALE GENOMIC DNA]</scope>
    <source>
        <strain evidence="5">HL-91</strain>
    </source>
</reference>
<reference evidence="4 7" key="2">
    <citation type="submission" date="2016-01" db="EMBL/GenBank/DDBJ databases">
        <authorList>
            <person name="Varghese N."/>
        </authorList>
    </citation>
    <scope>NUCLEOTIDE SEQUENCE [LARGE SCALE GENOMIC DNA]</scope>
    <source>
        <strain evidence="4 7">HL-91</strain>
    </source>
</reference>
<feature type="domain" description="VWA-like" evidence="2">
    <location>
        <begin position="284"/>
        <end position="407"/>
    </location>
</feature>
<dbReference type="AlphaFoldDB" id="A0A0P7YHJ4"/>
<evidence type="ECO:0000259" key="2">
    <source>
        <dbReference type="Pfam" id="PF09967"/>
    </source>
</evidence>
<dbReference type="RefSeq" id="WP_072245691.1">
    <property type="nucleotide sequence ID" value="NZ_FBYC01000004.1"/>
</dbReference>
<dbReference type="InterPro" id="IPR018698">
    <property type="entry name" value="VWA-like_dom"/>
</dbReference>
<feature type="domain" description="Putative metallopeptidase" evidence="3">
    <location>
        <begin position="2"/>
        <end position="261"/>
    </location>
</feature>
<feature type="compositionally biased region" description="Gly residues" evidence="1">
    <location>
        <begin position="175"/>
        <end position="188"/>
    </location>
</feature>
<name>A0A0P7YHJ4_9RHOB</name>
<accession>A0A0P7YHJ4</accession>
<keyword evidence="7" id="KW-1185">Reference proteome</keyword>
<dbReference type="Proteomes" id="UP000050413">
    <property type="component" value="Unassembled WGS sequence"/>
</dbReference>
<comment type="caution">
    <text evidence="5">The sequence shown here is derived from an EMBL/GenBank/DDBJ whole genome shotgun (WGS) entry which is preliminary data.</text>
</comment>
<dbReference type="SUPFAM" id="SSF53300">
    <property type="entry name" value="vWA-like"/>
    <property type="match status" value="1"/>
</dbReference>
<dbReference type="InterPro" id="IPR025154">
    <property type="entry name" value="Put_metallopeptidase_dom"/>
</dbReference>
<evidence type="ECO:0000256" key="1">
    <source>
        <dbReference type="SAM" id="MobiDB-lite"/>
    </source>
</evidence>
<evidence type="ECO:0000313" key="6">
    <source>
        <dbReference type="Proteomes" id="UP000050413"/>
    </source>
</evidence>
<feature type="compositionally biased region" description="Basic and acidic residues" evidence="1">
    <location>
        <begin position="160"/>
        <end position="170"/>
    </location>
</feature>
<dbReference type="PANTHER" id="PTHR38730">
    <property type="entry name" value="SLL7028 PROTEIN"/>
    <property type="match status" value="1"/>
</dbReference>
<dbReference type="Proteomes" id="UP000182045">
    <property type="component" value="Unassembled WGS sequence"/>
</dbReference>
<evidence type="ECO:0000313" key="5">
    <source>
        <dbReference type="EMBL" id="KPP89863.1"/>
    </source>
</evidence>
<sequence length="409" mass="43642">MTHSARATRALQALTEADPALAALSLWCQHRDAEGLEAPAETTGTLIRYGPGFAALPAHEQLGLAGHHILHVALQHSDRMAAMEARMGAGFAPDLWQIASDAIVNEAIEQAGHALPRPALTLSKLLVRLNEQGGLADWDCERLYRRMADTPEGAGRARRQAQEDGQKPDLRPCGANGGGKGNDTGGTGQAEWRAHLARAMAAGATAGFGLGVLGRRMADWPAPRTPWEVVLRRLLARATLRRPKPAPLRPSRAWLAGAGRALQTNAPLPPFQPRMRWQGAAPRIVLALDCSASLADDSLRLLLAEVQAIARRVQASLHLLSFDEGLHHDMALDPATARATLATLELPQGGGTDFRPVMARAAELAPSALVILSDMDGPMGARPRFPVIWATPQADPKQAPFGHVLSLSA</sequence>
<proteinExistence type="predicted"/>
<dbReference type="STRING" id="1666912.Ga0058931_1400"/>
<gene>
    <name evidence="4" type="ORF">Ga0058931_1400</name>
    <name evidence="5" type="ORF">HLUCCA05_06800</name>
</gene>
<evidence type="ECO:0000313" key="7">
    <source>
        <dbReference type="Proteomes" id="UP000182045"/>
    </source>
</evidence>
<evidence type="ECO:0000313" key="4">
    <source>
        <dbReference type="EMBL" id="CUX80890.1"/>
    </source>
</evidence>
<feature type="region of interest" description="Disordered" evidence="1">
    <location>
        <begin position="151"/>
        <end position="188"/>
    </location>
</feature>
<dbReference type="OrthoDB" id="9761650at2"/>
<dbReference type="Pfam" id="PF09967">
    <property type="entry name" value="DUF2201"/>
    <property type="match status" value="1"/>
</dbReference>
<dbReference type="PANTHER" id="PTHR38730:SF1">
    <property type="entry name" value="SLL7028 PROTEIN"/>
    <property type="match status" value="1"/>
</dbReference>
<evidence type="ECO:0000259" key="3">
    <source>
        <dbReference type="Pfam" id="PF13203"/>
    </source>
</evidence>
<dbReference type="EMBL" id="FBYC01000004">
    <property type="protein sequence ID" value="CUX80890.1"/>
    <property type="molecule type" value="Genomic_DNA"/>
</dbReference>
<dbReference type="CDD" id="cd00198">
    <property type="entry name" value="vWFA"/>
    <property type="match status" value="1"/>
</dbReference>
<dbReference type="InterPro" id="IPR036465">
    <property type="entry name" value="vWFA_dom_sf"/>
</dbReference>
<dbReference type="Pfam" id="PF13203">
    <property type="entry name" value="DUF2201_N"/>
    <property type="match status" value="1"/>
</dbReference>
<dbReference type="EMBL" id="LJSG01000020">
    <property type="protein sequence ID" value="KPP89863.1"/>
    <property type="molecule type" value="Genomic_DNA"/>
</dbReference>
<organism evidence="5 6">
    <name type="scientific">Roseibaca calidilacus</name>
    <dbReference type="NCBI Taxonomy" id="1666912"/>
    <lineage>
        <taxon>Bacteria</taxon>
        <taxon>Pseudomonadati</taxon>
        <taxon>Pseudomonadota</taxon>
        <taxon>Alphaproteobacteria</taxon>
        <taxon>Rhodobacterales</taxon>
        <taxon>Paracoccaceae</taxon>
        <taxon>Roseinatronobacter</taxon>
    </lineage>
</organism>